<evidence type="ECO:0000313" key="2">
    <source>
        <dbReference type="EMBL" id="KAK0542357.1"/>
    </source>
</evidence>
<sequence length="320" mass="33972">MAPPSPLSDEDITLVQRDLPPSDDSFADRDYVPTAAGADNEDDDEPGDSLLMAAPAARASISAASIADAGSGAAEERADVQPPPGMMRRAVEEVVPSIAHQATAMAQNSLVQDSHIMIRLQLEQNQLTRQVNDLLQHNKTLLGQLLAASTSADPDSMPILSTVPSPSIPALHFQPMPQVWGFAGQPFAAQAHLSKFINLTPRDAEFLVHPPGAATDRSGHQTEEYHPDHVPLDTRFRSADPERGEPQAVVPVGLSPPRVAQKRAFTTQSASTSVPGTSRTGKKRSKPSDTSTEPRAGPASKRANQTRATETGRGKGDGKA</sequence>
<dbReference type="AlphaFoldDB" id="A0AAN6GKT9"/>
<feature type="compositionally biased region" description="Basic and acidic residues" evidence="1">
    <location>
        <begin position="217"/>
        <end position="245"/>
    </location>
</feature>
<keyword evidence="3" id="KW-1185">Reference proteome</keyword>
<dbReference type="Proteomes" id="UP001176517">
    <property type="component" value="Unassembled WGS sequence"/>
</dbReference>
<accession>A0AAN6GKT9</accession>
<evidence type="ECO:0000256" key="1">
    <source>
        <dbReference type="SAM" id="MobiDB-lite"/>
    </source>
</evidence>
<protein>
    <submittedName>
        <fullName evidence="2">Uncharacterized protein</fullName>
    </submittedName>
</protein>
<name>A0AAN6GKT9_9BASI</name>
<dbReference type="EMBL" id="JAPDMZ010000545">
    <property type="protein sequence ID" value="KAK0542357.1"/>
    <property type="molecule type" value="Genomic_DNA"/>
</dbReference>
<proteinExistence type="predicted"/>
<comment type="caution">
    <text evidence="2">The sequence shown here is derived from an EMBL/GenBank/DDBJ whole genome shotgun (WGS) entry which is preliminary data.</text>
</comment>
<feature type="compositionally biased region" description="Polar residues" evidence="1">
    <location>
        <begin position="264"/>
        <end position="279"/>
    </location>
</feature>
<reference evidence="2" key="1">
    <citation type="journal article" date="2023" name="PhytoFront">
        <title>Draft Genome Resources of Seven Strains of Tilletia horrida, Causal Agent of Kernel Smut of Rice.</title>
        <authorList>
            <person name="Khanal S."/>
            <person name="Antony Babu S."/>
            <person name="Zhou X.G."/>
        </authorList>
    </citation>
    <scope>NUCLEOTIDE SEQUENCE</scope>
    <source>
        <strain evidence="2">TX6</strain>
    </source>
</reference>
<feature type="region of interest" description="Disordered" evidence="1">
    <location>
        <begin position="207"/>
        <end position="320"/>
    </location>
</feature>
<feature type="compositionally biased region" description="Basic and acidic residues" evidence="1">
    <location>
        <begin position="310"/>
        <end position="320"/>
    </location>
</feature>
<feature type="region of interest" description="Disordered" evidence="1">
    <location>
        <begin position="17"/>
        <end position="49"/>
    </location>
</feature>
<gene>
    <name evidence="2" type="ORF">OC846_006763</name>
</gene>
<organism evidence="2 3">
    <name type="scientific">Tilletia horrida</name>
    <dbReference type="NCBI Taxonomy" id="155126"/>
    <lineage>
        <taxon>Eukaryota</taxon>
        <taxon>Fungi</taxon>
        <taxon>Dikarya</taxon>
        <taxon>Basidiomycota</taxon>
        <taxon>Ustilaginomycotina</taxon>
        <taxon>Exobasidiomycetes</taxon>
        <taxon>Tilletiales</taxon>
        <taxon>Tilletiaceae</taxon>
        <taxon>Tilletia</taxon>
    </lineage>
</organism>
<evidence type="ECO:0000313" key="3">
    <source>
        <dbReference type="Proteomes" id="UP001176517"/>
    </source>
</evidence>